<feature type="region of interest" description="Disordered" evidence="2">
    <location>
        <begin position="1468"/>
        <end position="1508"/>
    </location>
</feature>
<feature type="compositionally biased region" description="Basic and acidic residues" evidence="2">
    <location>
        <begin position="1592"/>
        <end position="1612"/>
    </location>
</feature>
<feature type="compositionally biased region" description="Polar residues" evidence="2">
    <location>
        <begin position="2279"/>
        <end position="2289"/>
    </location>
</feature>
<dbReference type="Gene3D" id="1.20.141.10">
    <property type="entry name" value="Chitosanase, subunit A, domain 1"/>
    <property type="match status" value="1"/>
</dbReference>
<organism evidence="4 5">
    <name type="scientific">Zopfia rhizophila CBS 207.26</name>
    <dbReference type="NCBI Taxonomy" id="1314779"/>
    <lineage>
        <taxon>Eukaryota</taxon>
        <taxon>Fungi</taxon>
        <taxon>Dikarya</taxon>
        <taxon>Ascomycota</taxon>
        <taxon>Pezizomycotina</taxon>
        <taxon>Dothideomycetes</taxon>
        <taxon>Dothideomycetes incertae sedis</taxon>
        <taxon>Zopfiaceae</taxon>
        <taxon>Zopfia</taxon>
    </lineage>
</organism>
<dbReference type="Proteomes" id="UP000800200">
    <property type="component" value="Unassembled WGS sequence"/>
</dbReference>
<feature type="region of interest" description="Disordered" evidence="2">
    <location>
        <begin position="3726"/>
        <end position="3761"/>
    </location>
</feature>
<evidence type="ECO:0000256" key="1">
    <source>
        <dbReference type="SAM" id="Coils"/>
    </source>
</evidence>
<gene>
    <name evidence="4" type="ORF">K469DRAFT_687147</name>
</gene>
<dbReference type="InterPro" id="IPR035198">
    <property type="entry name" value="SU10_MCP"/>
</dbReference>
<dbReference type="Pfam" id="PF24389">
    <property type="entry name" value="ORC-CDC6-like"/>
    <property type="match status" value="1"/>
</dbReference>
<dbReference type="OrthoDB" id="2384789at2759"/>
<feature type="region of interest" description="Disordered" evidence="2">
    <location>
        <begin position="2357"/>
        <end position="2383"/>
    </location>
</feature>
<feature type="compositionally biased region" description="Polar residues" evidence="2">
    <location>
        <begin position="2359"/>
        <end position="2383"/>
    </location>
</feature>
<dbReference type="Pfam" id="PF17236">
    <property type="entry name" value="SU10_MCP"/>
    <property type="match status" value="1"/>
</dbReference>
<dbReference type="Gene3D" id="2.160.20.10">
    <property type="entry name" value="Single-stranded right-handed beta-helix, Pectin lyase-like"/>
    <property type="match status" value="1"/>
</dbReference>
<feature type="coiled-coil region" evidence="1">
    <location>
        <begin position="1403"/>
        <end position="1464"/>
    </location>
</feature>
<feature type="coiled-coil region" evidence="1">
    <location>
        <begin position="1668"/>
        <end position="1729"/>
    </location>
</feature>
<dbReference type="InterPro" id="IPR056955">
    <property type="entry name" value="ORC-CDC6-like"/>
</dbReference>
<dbReference type="InterPro" id="IPR027417">
    <property type="entry name" value="P-loop_NTPase"/>
</dbReference>
<dbReference type="Pfam" id="PF05838">
    <property type="entry name" value="Glyco_hydro_108"/>
    <property type="match status" value="1"/>
</dbReference>
<accession>A0A6A6D5F0</accession>
<feature type="region of interest" description="Disordered" evidence="2">
    <location>
        <begin position="2076"/>
        <end position="2133"/>
    </location>
</feature>
<dbReference type="InterPro" id="IPR056909">
    <property type="entry name" value="SU10_portal"/>
</dbReference>
<feature type="compositionally biased region" description="Basic and acidic residues" evidence="2">
    <location>
        <begin position="2667"/>
        <end position="2680"/>
    </location>
</feature>
<dbReference type="InterPro" id="IPR008565">
    <property type="entry name" value="TtsA-like_GH18_dom"/>
</dbReference>
<feature type="compositionally biased region" description="Basic and acidic residues" evidence="2">
    <location>
        <begin position="1492"/>
        <end position="1504"/>
    </location>
</feature>
<dbReference type="Pfam" id="PF23899">
    <property type="entry name" value="SU10_portal"/>
    <property type="match status" value="1"/>
</dbReference>
<feature type="compositionally biased region" description="Acidic residues" evidence="2">
    <location>
        <begin position="1577"/>
        <end position="1586"/>
    </location>
</feature>
<dbReference type="Gene3D" id="3.40.50.300">
    <property type="entry name" value="P-loop containing nucleotide triphosphate hydrolases"/>
    <property type="match status" value="1"/>
</dbReference>
<name>A0A6A6D5F0_9PEZI</name>
<dbReference type="CDD" id="cd13926">
    <property type="entry name" value="N-acetylmuramidase_GH108"/>
    <property type="match status" value="1"/>
</dbReference>
<keyword evidence="1" id="KW-0175">Coiled coil</keyword>
<feature type="region of interest" description="Disordered" evidence="2">
    <location>
        <begin position="1816"/>
        <end position="1849"/>
    </location>
</feature>
<dbReference type="EMBL" id="ML994817">
    <property type="protein sequence ID" value="KAF2174597.1"/>
    <property type="molecule type" value="Genomic_DNA"/>
</dbReference>
<feature type="region of interest" description="Disordered" evidence="2">
    <location>
        <begin position="141"/>
        <end position="170"/>
    </location>
</feature>
<feature type="region of interest" description="Disordered" evidence="2">
    <location>
        <begin position="43"/>
        <end position="64"/>
    </location>
</feature>
<evidence type="ECO:0000313" key="4">
    <source>
        <dbReference type="EMBL" id="KAF2174597.1"/>
    </source>
</evidence>
<proteinExistence type="predicted"/>
<dbReference type="SUPFAM" id="SSF53955">
    <property type="entry name" value="Lysozyme-like"/>
    <property type="match status" value="1"/>
</dbReference>
<feature type="compositionally biased region" description="Basic and acidic residues" evidence="2">
    <location>
        <begin position="3748"/>
        <end position="3759"/>
    </location>
</feature>
<feature type="compositionally biased region" description="Basic and acidic residues" evidence="2">
    <location>
        <begin position="2087"/>
        <end position="2099"/>
    </location>
</feature>
<feature type="compositionally biased region" description="Basic and acidic residues" evidence="2">
    <location>
        <begin position="1468"/>
        <end position="1482"/>
    </location>
</feature>
<keyword evidence="5" id="KW-1185">Reference proteome</keyword>
<evidence type="ECO:0000259" key="3">
    <source>
        <dbReference type="Pfam" id="PF05838"/>
    </source>
</evidence>
<evidence type="ECO:0000313" key="5">
    <source>
        <dbReference type="Proteomes" id="UP000800200"/>
    </source>
</evidence>
<reference evidence="4" key="1">
    <citation type="journal article" date="2020" name="Stud. Mycol.">
        <title>101 Dothideomycetes genomes: a test case for predicting lifestyles and emergence of pathogens.</title>
        <authorList>
            <person name="Haridas S."/>
            <person name="Albert R."/>
            <person name="Binder M."/>
            <person name="Bloem J."/>
            <person name="Labutti K."/>
            <person name="Salamov A."/>
            <person name="Andreopoulos B."/>
            <person name="Baker S."/>
            <person name="Barry K."/>
            <person name="Bills G."/>
            <person name="Bluhm B."/>
            <person name="Cannon C."/>
            <person name="Castanera R."/>
            <person name="Culley D."/>
            <person name="Daum C."/>
            <person name="Ezra D."/>
            <person name="Gonzalez J."/>
            <person name="Henrissat B."/>
            <person name="Kuo A."/>
            <person name="Liang C."/>
            <person name="Lipzen A."/>
            <person name="Lutzoni F."/>
            <person name="Magnuson J."/>
            <person name="Mondo S."/>
            <person name="Nolan M."/>
            <person name="Ohm R."/>
            <person name="Pangilinan J."/>
            <person name="Park H.-J."/>
            <person name="Ramirez L."/>
            <person name="Alfaro M."/>
            <person name="Sun H."/>
            <person name="Tritt A."/>
            <person name="Yoshinaga Y."/>
            <person name="Zwiers L.-H."/>
            <person name="Turgeon B."/>
            <person name="Goodwin S."/>
            <person name="Spatafora J."/>
            <person name="Crous P."/>
            <person name="Grigoriev I."/>
        </authorList>
    </citation>
    <scope>NUCLEOTIDE SEQUENCE</scope>
    <source>
        <strain evidence="4">CBS 207.26</strain>
    </source>
</reference>
<evidence type="ECO:0000256" key="2">
    <source>
        <dbReference type="SAM" id="MobiDB-lite"/>
    </source>
</evidence>
<feature type="region of interest" description="Disordered" evidence="2">
    <location>
        <begin position="1"/>
        <end position="27"/>
    </location>
</feature>
<dbReference type="Gene3D" id="3.30.420.240">
    <property type="match status" value="1"/>
</dbReference>
<dbReference type="InterPro" id="IPR012334">
    <property type="entry name" value="Pectin_lyas_fold"/>
</dbReference>
<dbReference type="InterPro" id="IPR023346">
    <property type="entry name" value="Lysozyme-like_dom_sf"/>
</dbReference>
<feature type="region of interest" description="Disordered" evidence="2">
    <location>
        <begin position="2639"/>
        <end position="2730"/>
    </location>
</feature>
<feature type="region of interest" description="Disordered" evidence="2">
    <location>
        <begin position="1541"/>
        <end position="1620"/>
    </location>
</feature>
<feature type="domain" description="TtsA-like Glycoside hydrolase family 108" evidence="3">
    <location>
        <begin position="3774"/>
        <end position="3854"/>
    </location>
</feature>
<feature type="compositionally biased region" description="Acidic residues" evidence="2">
    <location>
        <begin position="1552"/>
        <end position="1567"/>
    </location>
</feature>
<dbReference type="SUPFAM" id="SSF52540">
    <property type="entry name" value="P-loop containing nucleoside triphosphate hydrolases"/>
    <property type="match status" value="1"/>
</dbReference>
<protein>
    <recommendedName>
        <fullName evidence="3">TtsA-like Glycoside hydrolase family 108 domain-containing protein</fullName>
    </recommendedName>
</protein>
<sequence>MEEEGALSPSEAARIRDPNGQPTGDELKSITARAFRLKGWSMRDGYAGEDPAVSAGSGPTSVRDMPQWQSARESYQEAAKDAWQFAMQAGDHEAAALAQRFRVQTSSELDGPARVALVEALLAKDPTRADLRRALLEGLVAKHPSHLPPPEKPADQKRHRRHRPNFDKKAPKVWDPVKAKRCSLYPQSPELYDAWRQMLRERMLRQQTTGQMHRAGIRDGWGGKAKLARRLRKEAEERAEVIVQKMKDNDVVSLDDERAETALKFAVTVIEDGTTDQKDRLAAARMVLDFTKQKPISKAQLNVTKPEDFLAMLRLRDDFAFYAANCLKIRNKQGEIVPLVLNAAQRYFLSKIEQQLAETGRVRAVILKGRQQGLSTVIGARLMFRTSQSKGKKALVIAHKADSTRALFDMTRRYYDQLPAIMKPATSYSSRSELVFSGLESSYTVATAGGKGIARGETLQFLHSSEVAFWEPGSAAENLNGLQKCVPNAEGTEEYHESTANGVTGVFAELWRGAVAGTNGFMPIFIPWFWQDEYRLPVPEGFERTDDEAELAGKVEALYGFALDDGQLAWRRIEVGKNGLELFRQEYPSWPDEAFLTTGRPVFNQDQLADLLRSCPDPLKRMTLVPGAASFEEDGKGELRVYEEPSVTGTYYIGADVAMGVRGGDFSVAQVLDAEKRQVATWHGHVHPDYFATILDTLGRWYCDAKIAVESNNHGLLTVVRLSKDLLYPNVYTEIGKDKISDKETVKLGFSTNAKSKPMVIDELRATMREREITVRDRRTLEEMRSFVVTEEGKLEAEQGCHDDTVMALAIANHIHEGHWVPVKDDASLAALVEGASKRASGGWDTMLTKEREEVSQYRDGLLPKPLHRGDSKYVSTDVYDGVESMKAQLLETFSGNRQPVQFAPQGAEDAQHATDATEYVNYAVMRQNDGFRLMQDAIDDGLMNRVAVAKCWWDERSDEVEQTVEGLSFDEFYSLVASKPEAEIRDTEIDPEGRVVTRATLVETRDASQVRIELIPPEEFGISRLAKSAGDAEIVFHRTRCTADDLLAMGVDPKKLDELKDENGNWELQSGDIQIRHAETDDGIGDDSWDRDEKDKTRRIEVTEAYMRLDLDGSVKLWRLLVAGGKLLKKDAVRRLPFVFFVPLPKPHAFWGANFAKKLVPIQNARTLLTRSIINHALITNNPRTGVVKGGLINPKELTENRLGGLVNLTRPDALVPIVQTGLNPFVFQTIEQVNSDKEQVTGVSRLSQGLNKDAISKQNSAEMVQNLAGMSQTRQKVTARNFAEFLKALYLEVYRLVIENEKAERIIEVAGSWKTVDPTTWPDRKDVIAEVNVGYGEADKEAQKWTAVDTYMRQDEQLAPVYTSDRRYFVLTQILKAMGIKNVDSVMADPKTIKPSEPSPQDQAQLAIAQAEAEVKMAQAQSAKAQAQSQLQKIQLQAEVERAELQLKMAELAEKKREFDLKLALDREKMATPPPDDLRAPRAGRGHPVPRAERLRDRGPADRRRRRLMTLRLNEGLRDARPGMGFLMADLMRLGARFAPDDGEGGGGGFEEEEDLSDADLDDGTADTPATDAERDSETEEEDPFLASLKEADEKPKADKPAKPDAKPAEAAEPDAEDLADDRLIAVKVGEQVHKVAAKDLKALFEQREGLTAQSRAVTEANTLAAQRAEHAQKVVQAALEKAEARFKPYAELDFLVLSKRLDEQTLKDLRDEARAAHAEVETLRQMAGQTEAAVAETRQVVDREKAQAAVKTLQADFPKEFGEEWSDKVYGEVMEFAEAQGLKGAKSLVDPAAIKLIRMAQLFQRGKTVAEKALKPATHQPRKPLRAGAADSQQDQRPETTMPGYSSYDIVGAKASVADIISNLSPTKTPFQSVVGTEKIKSRTHQWQEDSLAAVRDSAEVEGFDASDSTILPTVMRDNNTQIHSKTIRVTATADEIDTYGRDKEMAYQLRKVSQELKRDHENTLVGTGQVKAAGSNTVARKMAGVQALIDTATTVKATASGTAALTEDMHMSANQALYNAGSEADIFMIKPNDALRVASWATRSDRGRDMGASGKKIVNVVEVLETPFELEAPGAPQLVPRDAGQDRRQHPRDGGGRVLAQAHQLPGLRADHQPGLTGLRGSDPPDPPRDPMIQAFRFAGTASEDVSVPVTAAASSAGACPAGCSVVRMVALDNPVRASIGTAATASSPYLVPGVPEYALVAAGDRVNFFGGSLAAVLTFSRASGAWAFDSAGTLQAFAANAPRFAYDIAGNYVGMRLESAQTNLIRNPRGEGNVSANGPTNWSLSRAPGGSLESTVLQVRGMDTFQVRFSGTPTEGGYFGVGFEAIGAIAASSAAPDNFTLTIAARVSAGSLPAGSNSRIRLQERGGTSSPATDGSLTNTLDGTWRTFSVTRTVTQTDTTSVVPSFLLYAVAGTPVDVTIQIAIPRVEKGIWTSSIILPPVGSPAASTRALERIASTPLLLRNAKPATYLMEFVLENRADPNTNITLMRENGSGTNLAQVYIARGGTGLTTALQLRDAAGTFTNGGLGDALIGRNRLAMSVSPAYFAAALNGGTPKSFAAGTDFSSMSAFLSQEIPAPGDDHAVTDTPVFYDHYWAGAPTTLAKAIEGYETVLGPVTVDDFAIACVRATEPLELPKNLKERPQPGGPRAAGRPARHHAASGDPERIPGRAGRGADPDPAAAGPGGQPGRRRARRDRRPVDAPGLRHLPRVEQGHRGPSQGRAPRPLPRAAFLARLNRSDCDAALADSFLGEGMRRVQRELRAPFMERVHWVDAKTQPIESIEIPADYIEAIEVLCGGQPLTREPFRSLMRVPAAGCPGLWGRYRSTLYFRGAIPTGKRVELLYYGNFSALPSDSSANELTTSAPDLLIYGSLSVAGDHFEHDKRADETGPTPSQGVELEAVLADIQVSATAASEAAEAASQAAASATSSALAATASANAAVDQINTTATTAVANLNAAADSIVAAAVEAAGEAVGSFSQGGTGSVERSVADKLKDVPVTPEDFGAAGDGVVNDRAALQAAIDTVAARGGGKVLLTKRYAVSGGDLMVRDGVTLDGNLAGGGQMAGADYATIAPAILLNPANPIRLGRHSATCGFAVIRQGVAKPNFLRDCYAIQDAMAGTAIVLGDATNFGSNAYGASFLTGTNANVAADARVVDMFVLGFDLAVYSDYNSRVLVKNLLMDCRNGVIIRRGYDSCRVENLRSWPFLTGNTVAAKGDFTLTAVAQGATASTTRLTSNAAATLQVGDRLNVYGVTNFPTLNGRRVITAVNAAGGTIDVDAAYAPTGTPGVSGAGIIVWGNRRLGTMLVAERIDGLSVMGGYAYGMNRGFFVGDESNWVELHSCAVDDWLSMADPDCVGYEFNGSVNQCSVYGISSSSQARALVYNSTMNAHLPIFGGLLGATAQNVTGGTRKGITVGGGSVGLYGVNGGDMTAHLASGSGGLIQLGGSLGKVTADDGIAAGRYVKIGAPGDPGVKDFNAKEHLFGTQLADGTTFPKLKLNEDGTQKFGPRTSGSGTQLQLSRGTDKAVAAIISVGSGATPQVTLAGDGTNNPNAPFQFGGIGSSANPQILYTMRYDASIAANTQVGMLGLLGTNAGAAATIQYVRMSAIAEAVTANAEKGKLDIAVRSGTGEKMALRLSDSRAQVFSPLQIPSYAVAALPAATGYDTPALVHCTNGDAGNPCLAVAVAGVWRKLAWGAVVTALHPGPPPRAGFLACARARPGPDRPASVRRGAPGHLRCRRRRGDPRGRPAARDPGEPLMADLFDRLGATLLGKEGGYVNDPNDRGGETIWGITVAVARAFGYSRPMREMTRDEALQIYRKRYWEQPGFDRIAQIDEALAERLFDIGVNMGTAVAGKMLQRALNVLNRQAADYPDIAVDGACGAMTRAALGALIAKRGSAGRAVILGMVKALHSTALIGFTKRAEKASDESLVATFVDSAPLFALLATANNQVIYGRRGTGKTHALKVLAGHVEQKRQDIPVFLDMRLVGSNGSIYADQSRPLAERASVLLSDALSALVGEFNVVVTAALDQHPHPEELLTRFAALQDALSTVTVAGDVTQETLSGTKTQESSSIKAGVSVAKDLAGNLDASVAKNSESSEQSTTRRSGREIVHLSFGRIASALADMVAMFPGKRIWLLIDEWSEVPIDLQPYLADLFRRAVLPLNEITVKIAAIEHRTNFAILKGRGEYVGLELGADISADLNLDDFLVFDNSKEKAVEFIGNLIYRHYETSPEKGRGFRDAAEMIGEVFTQRPVFEEFVRAVEGVPRDALNLIAKIVTKAYGQQIAMNHIFWGR</sequence>
<feature type="region of interest" description="Disordered" evidence="2">
    <location>
        <begin position="2271"/>
        <end position="2292"/>
    </location>
</feature>